<reference evidence="3 4" key="1">
    <citation type="submission" date="2020-08" db="EMBL/GenBank/DDBJ databases">
        <title>Sphingobacterium sp. DN04309 isolated from aquaculture water.</title>
        <authorList>
            <person name="Zhang M."/>
        </authorList>
    </citation>
    <scope>NUCLEOTIDE SEQUENCE [LARGE SCALE GENOMIC DNA]</scope>
    <source>
        <strain evidence="3 4">DN04309</strain>
    </source>
</reference>
<evidence type="ECO:0000313" key="4">
    <source>
        <dbReference type="Proteomes" id="UP000651271"/>
    </source>
</evidence>
<name>A0ABR7YCM6_9SPHI</name>
<dbReference type="InterPro" id="IPR033134">
    <property type="entry name" value="Asp/Glu_racemase_AS_2"/>
</dbReference>
<dbReference type="InterPro" id="IPR015942">
    <property type="entry name" value="Asp/Glu/hydantoin_racemase"/>
</dbReference>
<evidence type="ECO:0000256" key="2">
    <source>
        <dbReference type="SAM" id="SignalP"/>
    </source>
</evidence>
<organism evidence="3 4">
    <name type="scientific">Sphingobacterium litopenaei</name>
    <dbReference type="NCBI Taxonomy" id="2763500"/>
    <lineage>
        <taxon>Bacteria</taxon>
        <taxon>Pseudomonadati</taxon>
        <taxon>Bacteroidota</taxon>
        <taxon>Sphingobacteriia</taxon>
        <taxon>Sphingobacteriales</taxon>
        <taxon>Sphingobacteriaceae</taxon>
        <taxon>Sphingobacterium</taxon>
    </lineage>
</organism>
<dbReference type="PANTHER" id="PTHR21198">
    <property type="entry name" value="GLUTAMATE RACEMASE"/>
    <property type="match status" value="1"/>
</dbReference>
<feature type="chain" id="PRO_5047249080" evidence="2">
    <location>
        <begin position="24"/>
        <end position="507"/>
    </location>
</feature>
<gene>
    <name evidence="3" type="ORF">H8B04_05625</name>
</gene>
<dbReference type="InterPro" id="IPR001920">
    <property type="entry name" value="Asp/Glu_race"/>
</dbReference>
<protein>
    <submittedName>
        <fullName evidence="3">Aspartate/glutamate racemase family protein</fullName>
    </submittedName>
</protein>
<dbReference type="Pfam" id="PF01177">
    <property type="entry name" value="Asp_Glu_race"/>
    <property type="match status" value="1"/>
</dbReference>
<keyword evidence="1" id="KW-0413">Isomerase</keyword>
<dbReference type="Gene3D" id="3.40.50.1860">
    <property type="match status" value="2"/>
</dbReference>
<sequence>MNKSLFKIAFLAGLCFSLKFSVAQTPLKIEENILKEPNNYYYINFQNYATPLNKLPIGVFDSGTGGLTVLDALVNFDQFNNHTKHQGKDGILDFESEKFIYLADQANMPYGNYNATGKDDLLKEHIIKDFQFLLSNKYYQNSNQTSFQKDKEQVKAIVIACNTATAYGYEDAVAFLNTTGLNIPVIGVINAAARGTLSFFDKKENGSIAVFATVGTIASKGYERTLRQQIVEGNFTGDIEIFNQGGYGLAEAVDEEPDFIRKNVKEPRKEYRGPSLDNPNYRIDQALLEVYNFKKDNSSLLCDNQNVDDCSIIQLNDAENYVRYHLVSLMEQMRKADKAQPLKAIILGCTHYPFLIKEIKQVFDELRNYKGKDGNYVYRNLISENLHIIDPSVYVAQELYTALNSKSLFNDSKNPLMTKSEFYISVPNVTNKNVKLDAEGRFTYDYKYGRNAGEIQEYVKVVPFDRKNISEETLKRFESLIPNTYKLIQNFSKENPKTRYLKAEEKI</sequence>
<dbReference type="Proteomes" id="UP000651271">
    <property type="component" value="Unassembled WGS sequence"/>
</dbReference>
<keyword evidence="4" id="KW-1185">Reference proteome</keyword>
<dbReference type="SUPFAM" id="SSF53681">
    <property type="entry name" value="Aspartate/glutamate racemase"/>
    <property type="match status" value="2"/>
</dbReference>
<dbReference type="PANTHER" id="PTHR21198:SF3">
    <property type="entry name" value="GLUTAMATE RACEMASE"/>
    <property type="match status" value="1"/>
</dbReference>
<accession>A0ABR7YCM6</accession>
<comment type="caution">
    <text evidence="3">The sequence shown here is derived from an EMBL/GenBank/DDBJ whole genome shotgun (WGS) entry which is preliminary data.</text>
</comment>
<dbReference type="InterPro" id="IPR018187">
    <property type="entry name" value="Asp/Glu_racemase_AS_1"/>
</dbReference>
<evidence type="ECO:0000313" key="3">
    <source>
        <dbReference type="EMBL" id="MBD1429047.1"/>
    </source>
</evidence>
<dbReference type="EMBL" id="JACOIJ010000007">
    <property type="protein sequence ID" value="MBD1429047.1"/>
    <property type="molecule type" value="Genomic_DNA"/>
</dbReference>
<feature type="signal peptide" evidence="2">
    <location>
        <begin position="1"/>
        <end position="23"/>
    </location>
</feature>
<dbReference type="PROSITE" id="PS00924">
    <property type="entry name" value="ASP_GLU_RACEMASE_2"/>
    <property type="match status" value="1"/>
</dbReference>
<keyword evidence="2" id="KW-0732">Signal</keyword>
<evidence type="ECO:0000256" key="1">
    <source>
        <dbReference type="ARBA" id="ARBA00023235"/>
    </source>
</evidence>
<dbReference type="PROSITE" id="PS00923">
    <property type="entry name" value="ASP_GLU_RACEMASE_1"/>
    <property type="match status" value="1"/>
</dbReference>
<proteinExistence type="predicted"/>
<dbReference type="RefSeq" id="WP_190301720.1">
    <property type="nucleotide sequence ID" value="NZ_JACOIJ010000007.1"/>
</dbReference>